<feature type="non-terminal residue" evidence="11">
    <location>
        <position position="1066"/>
    </location>
</feature>
<evidence type="ECO:0000256" key="3">
    <source>
        <dbReference type="ARBA" id="ARBA00022679"/>
    </source>
</evidence>
<evidence type="ECO:0000313" key="12">
    <source>
        <dbReference type="Proteomes" id="UP000250572"/>
    </source>
</evidence>
<name>A0A315W164_GAMAF</name>
<evidence type="ECO:0000256" key="1">
    <source>
        <dbReference type="ARBA" id="ARBA00006692"/>
    </source>
</evidence>
<dbReference type="STRING" id="33528.ENSGAFP00000031790"/>
<evidence type="ECO:0000256" key="4">
    <source>
        <dbReference type="ARBA" id="ARBA00022741"/>
    </source>
</evidence>
<feature type="compositionally biased region" description="Acidic residues" evidence="9">
    <location>
        <begin position="120"/>
        <end position="137"/>
    </location>
</feature>
<dbReference type="AlphaFoldDB" id="A0A315W164"/>
<comment type="caution">
    <text evidence="11">The sequence shown here is derived from an EMBL/GenBank/DDBJ whole genome shotgun (WGS) entry which is preliminary data.</text>
</comment>
<keyword evidence="4 7" id="KW-0547">Nucleotide-binding</keyword>
<dbReference type="EMBL" id="NHOQ01001318">
    <property type="protein sequence ID" value="PWA25438.1"/>
    <property type="molecule type" value="Genomic_DNA"/>
</dbReference>
<dbReference type="InterPro" id="IPR011009">
    <property type="entry name" value="Kinase-like_dom_sf"/>
</dbReference>
<dbReference type="InterPro" id="IPR017441">
    <property type="entry name" value="Protein_kinase_ATP_BS"/>
</dbReference>
<organism evidence="11 12">
    <name type="scientific">Gambusia affinis</name>
    <name type="common">Western mosquitofish</name>
    <name type="synonym">Heterandria affinis</name>
    <dbReference type="NCBI Taxonomy" id="33528"/>
    <lineage>
        <taxon>Eukaryota</taxon>
        <taxon>Metazoa</taxon>
        <taxon>Chordata</taxon>
        <taxon>Craniata</taxon>
        <taxon>Vertebrata</taxon>
        <taxon>Euteleostomi</taxon>
        <taxon>Actinopterygii</taxon>
        <taxon>Neopterygii</taxon>
        <taxon>Teleostei</taxon>
        <taxon>Neoteleostei</taxon>
        <taxon>Acanthomorphata</taxon>
        <taxon>Ovalentaria</taxon>
        <taxon>Atherinomorphae</taxon>
        <taxon>Cyprinodontiformes</taxon>
        <taxon>Poeciliidae</taxon>
        <taxon>Poeciliinae</taxon>
        <taxon>Gambusia</taxon>
    </lineage>
</organism>
<feature type="domain" description="Protein kinase" evidence="10">
    <location>
        <begin position="744"/>
        <end position="999"/>
    </location>
</feature>
<evidence type="ECO:0000256" key="9">
    <source>
        <dbReference type="SAM" id="MobiDB-lite"/>
    </source>
</evidence>
<keyword evidence="6 7" id="KW-0067">ATP-binding</keyword>
<dbReference type="SMART" id="SM00220">
    <property type="entry name" value="S_TKc"/>
    <property type="match status" value="1"/>
</dbReference>
<feature type="compositionally biased region" description="Basic and acidic residues" evidence="9">
    <location>
        <begin position="643"/>
        <end position="661"/>
    </location>
</feature>
<keyword evidence="5" id="KW-0418">Kinase</keyword>
<keyword evidence="12" id="KW-1185">Reference proteome</keyword>
<feature type="region of interest" description="Disordered" evidence="9">
    <location>
        <begin position="116"/>
        <end position="141"/>
    </location>
</feature>
<evidence type="ECO:0000259" key="10">
    <source>
        <dbReference type="PROSITE" id="PS50011"/>
    </source>
</evidence>
<evidence type="ECO:0000256" key="5">
    <source>
        <dbReference type="ARBA" id="ARBA00022777"/>
    </source>
</evidence>
<keyword evidence="8" id="KW-0175">Coiled coil</keyword>
<dbReference type="FunFam" id="3.30.200.20:FF:000196">
    <property type="entry name" value="Myosin light chain kinase family, member 4"/>
    <property type="match status" value="1"/>
</dbReference>
<evidence type="ECO:0000256" key="8">
    <source>
        <dbReference type="SAM" id="Coils"/>
    </source>
</evidence>
<feature type="region of interest" description="Disordered" evidence="9">
    <location>
        <begin position="424"/>
        <end position="495"/>
    </location>
</feature>
<feature type="binding site" evidence="7">
    <location>
        <position position="773"/>
    </location>
    <ligand>
        <name>ATP</name>
        <dbReference type="ChEBI" id="CHEBI:30616"/>
    </ligand>
</feature>
<accession>A0A315W164</accession>
<feature type="compositionally biased region" description="Acidic residues" evidence="9">
    <location>
        <begin position="662"/>
        <end position="671"/>
    </location>
</feature>
<dbReference type="InterPro" id="IPR008271">
    <property type="entry name" value="Ser/Thr_kinase_AS"/>
</dbReference>
<protein>
    <recommendedName>
        <fullName evidence="10">Protein kinase domain-containing protein</fullName>
    </recommendedName>
</protein>
<dbReference type="PANTHER" id="PTHR24347">
    <property type="entry name" value="SERINE/THREONINE-PROTEIN KINASE"/>
    <property type="match status" value="1"/>
</dbReference>
<feature type="region of interest" description="Disordered" evidence="9">
    <location>
        <begin position="554"/>
        <end position="678"/>
    </location>
</feature>
<proteinExistence type="inferred from homology"/>
<dbReference type="PROSITE" id="PS00107">
    <property type="entry name" value="PROTEIN_KINASE_ATP"/>
    <property type="match status" value="1"/>
</dbReference>
<dbReference type="SUPFAM" id="SSF56112">
    <property type="entry name" value="Protein kinase-like (PK-like)"/>
    <property type="match status" value="1"/>
</dbReference>
<dbReference type="PROSITE" id="PS00108">
    <property type="entry name" value="PROTEIN_KINASE_ST"/>
    <property type="match status" value="1"/>
</dbReference>
<dbReference type="Gene3D" id="1.10.510.10">
    <property type="entry name" value="Transferase(Phosphotransferase) domain 1"/>
    <property type="match status" value="1"/>
</dbReference>
<dbReference type="GO" id="GO:0005524">
    <property type="term" value="F:ATP binding"/>
    <property type="evidence" value="ECO:0007669"/>
    <property type="project" value="UniProtKB-UniRule"/>
</dbReference>
<reference evidence="11 12" key="1">
    <citation type="journal article" date="2018" name="G3 (Bethesda)">
        <title>A High-Quality Reference Genome for the Invasive Mosquitofish Gambusia affinis Using a Chicago Library.</title>
        <authorList>
            <person name="Hoffberg S.L."/>
            <person name="Troendle N.J."/>
            <person name="Glenn T.C."/>
            <person name="Mahmud O."/>
            <person name="Louha S."/>
            <person name="Chalopin D."/>
            <person name="Bennetzen J.L."/>
            <person name="Mauricio R."/>
        </authorList>
    </citation>
    <scope>NUCLEOTIDE SEQUENCE [LARGE SCALE GENOMIC DNA]</scope>
    <source>
        <strain evidence="11">NE01/NJP1002.9</strain>
        <tissue evidence="11">Muscle</tissue>
    </source>
</reference>
<gene>
    <name evidence="11" type="ORF">CCH79_00005367</name>
</gene>
<sequence>MEDERVMRCDIAATALFKIEPIASTDSFSSTSTLHLLSKAAFTWKDGFSVVAPIRVMFKCILSLSPAHLSTSRWTPENKRRDLLRFQKRSDESLLAYNFVLAKVILQRVRSQNLRQSEKTDEEDCVPGMAEEEDETESLTGSETRTFFTGGPLSTAVDGLSAALLNKHVSRCPLIVPGHESMRDERERTPGTPLVLQIRALEFHNCRNNISAPDVSEGKCIQSREKCEWRHYQRRLDSNQTAHVPLNSPGHCVLCQGGGAPFLTTGLVWLPSECPHMGHETMSSLVINAMGDSSNAGFDIIQNRIETLSGKMDKLINIQEKVLSRLDGMSQEIDDIEQDMEQIKVDKEEIHLSPRVVNQTQVMGREVRQICQEMSTIMSVVNQRSEQQAQKLEGMEKLVLSMQQVISFIGETVKCSKVMEMMFKGPATRKTSRNKDSKGKQATKRKASTETVTKKPDKGKDHKSKDGAEKPCLGQKSLKAQKKMKPPDATDNISPKKQALLLEEVQKLNKENTEKTDQLFLQLDLESGVTPKDEQPEAPACNLVDYVHEDSQATVAEEREASGVIEEQIEEEETKEKAVPVENVVQKKAEEKPEVPEEEQKQNISASEEQIEVSEMPSSDVDKKEEIATSDDHKEATPCTETEQDKITETEQDKKEEREEAQKEDDDESSEHEDWASFKADGIQIQFNLKEKLEKGKLENADEKTIDEDQSERFFIDTTLPPAAPFNHRIVSAKPNQIRNFYTINWQEVLGGGRFGQVHKCVENSSGLTLAAKVIKARSQKEKDVVKNEIQVMNNLDHASLIQLYAAYESRNDIILVLEYVGGGELFDRIIDENYTLMELDAVVFIRQICEGLQHMHKMSILHLDLKPENILCVSRVTNKIKIIDFGLARIYKPREKLKVNFGTPEFLAPEVVNYDFVSFNTDMWSLGVITYMLLSGLCPFLGDDDNQTLNNILACKWNFEEQEFADTSVEAKDFITRLLVTNKTWRMGACEALRHPWLSDSVLHHRLYTKLVHFRELALQQGCPMAETLPRRTAKTSSTAIVLYQLQLTASQASILKVQVGEDKL</sequence>
<dbReference type="FunFam" id="1.10.510.10:FF:000135">
    <property type="entry name" value="Putative myosin light chain kinase 3"/>
    <property type="match status" value="1"/>
</dbReference>
<feature type="compositionally biased region" description="Basic and acidic residues" evidence="9">
    <location>
        <begin position="574"/>
        <end position="601"/>
    </location>
</feature>
<comment type="similarity">
    <text evidence="1">Belongs to the protein kinase superfamily. CAMK Ser/Thr protein kinase family.</text>
</comment>
<evidence type="ECO:0000256" key="6">
    <source>
        <dbReference type="ARBA" id="ARBA00022840"/>
    </source>
</evidence>
<dbReference type="Pfam" id="PF00069">
    <property type="entry name" value="Pkinase"/>
    <property type="match status" value="1"/>
</dbReference>
<dbReference type="PROSITE" id="PS50011">
    <property type="entry name" value="PROTEIN_KINASE_DOM"/>
    <property type="match status" value="1"/>
</dbReference>
<feature type="coiled-coil region" evidence="8">
    <location>
        <begin position="319"/>
        <end position="346"/>
    </location>
</feature>
<keyword evidence="3" id="KW-0808">Transferase</keyword>
<feature type="compositionally biased region" description="Basic and acidic residues" evidence="9">
    <location>
        <begin position="620"/>
        <end position="636"/>
    </location>
</feature>
<evidence type="ECO:0000256" key="2">
    <source>
        <dbReference type="ARBA" id="ARBA00022527"/>
    </source>
</evidence>
<dbReference type="Proteomes" id="UP000250572">
    <property type="component" value="Unassembled WGS sequence"/>
</dbReference>
<dbReference type="InterPro" id="IPR000719">
    <property type="entry name" value="Prot_kinase_dom"/>
</dbReference>
<feature type="compositionally biased region" description="Basic and acidic residues" evidence="9">
    <location>
        <begin position="452"/>
        <end position="469"/>
    </location>
</feature>
<dbReference type="Gene3D" id="3.30.200.20">
    <property type="entry name" value="Phosphorylase Kinase, domain 1"/>
    <property type="match status" value="1"/>
</dbReference>
<evidence type="ECO:0000313" key="11">
    <source>
        <dbReference type="EMBL" id="PWA25438.1"/>
    </source>
</evidence>
<evidence type="ECO:0000256" key="7">
    <source>
        <dbReference type="PROSITE-ProRule" id="PRU10141"/>
    </source>
</evidence>
<keyword evidence="2" id="KW-0723">Serine/threonine-protein kinase</keyword>
<dbReference type="GO" id="GO:0004674">
    <property type="term" value="F:protein serine/threonine kinase activity"/>
    <property type="evidence" value="ECO:0007669"/>
    <property type="project" value="UniProtKB-KW"/>
</dbReference>